<dbReference type="HOGENOM" id="CLU_1669724_0_0_1"/>
<sequence>MWHQAQWPSQDRAYLCGDKYDSQRIDLGCHWCGDSFASISSRCMRLWCILSVYICSPGQRERIMSPQPLIKPFKCTWCLAHFTRKEHQIRHEQSREQPRILSRAPEEIADFDMIRRHLQTSPHVAFNAVTVHGCLYASTRVPHFHAYYIRSHFLERYP</sequence>
<organism evidence="1 2">
    <name type="scientific">Macrophomina phaseolina (strain MS6)</name>
    <name type="common">Charcoal rot fungus</name>
    <dbReference type="NCBI Taxonomy" id="1126212"/>
    <lineage>
        <taxon>Eukaryota</taxon>
        <taxon>Fungi</taxon>
        <taxon>Dikarya</taxon>
        <taxon>Ascomycota</taxon>
        <taxon>Pezizomycotina</taxon>
        <taxon>Dothideomycetes</taxon>
        <taxon>Dothideomycetes incertae sedis</taxon>
        <taxon>Botryosphaeriales</taxon>
        <taxon>Botryosphaeriaceae</taxon>
        <taxon>Macrophomina</taxon>
    </lineage>
</organism>
<dbReference type="Proteomes" id="UP000007129">
    <property type="component" value="Unassembled WGS sequence"/>
</dbReference>
<keyword evidence="1" id="KW-0238">DNA-binding</keyword>
<dbReference type="AlphaFoldDB" id="K2RH32"/>
<reference evidence="1 2" key="1">
    <citation type="journal article" date="2012" name="BMC Genomics">
        <title>Tools to kill: Genome of one of the most destructive plant pathogenic fungi Macrophomina phaseolina.</title>
        <authorList>
            <person name="Islam M.S."/>
            <person name="Haque M.S."/>
            <person name="Islam M.M."/>
            <person name="Emdad E.M."/>
            <person name="Halim A."/>
            <person name="Hossen Q.M.M."/>
            <person name="Hossain M.Z."/>
            <person name="Ahmed B."/>
            <person name="Rahim S."/>
            <person name="Rahman M.S."/>
            <person name="Alam M.M."/>
            <person name="Hou S."/>
            <person name="Wan X."/>
            <person name="Saito J.A."/>
            <person name="Alam M."/>
        </authorList>
    </citation>
    <scope>NUCLEOTIDE SEQUENCE [LARGE SCALE GENOMIC DNA]</scope>
    <source>
        <strain evidence="1 2">MS6</strain>
    </source>
</reference>
<evidence type="ECO:0000313" key="1">
    <source>
        <dbReference type="EMBL" id="EKG09399.1"/>
    </source>
</evidence>
<protein>
    <submittedName>
        <fullName evidence="1">Zinc finger C2H2-type/integrase DNA-binding protein</fullName>
    </submittedName>
</protein>
<evidence type="ECO:0000313" key="2">
    <source>
        <dbReference type="Proteomes" id="UP000007129"/>
    </source>
</evidence>
<dbReference type="GO" id="GO:0003677">
    <property type="term" value="F:DNA binding"/>
    <property type="evidence" value="ECO:0007669"/>
    <property type="project" value="UniProtKB-KW"/>
</dbReference>
<accession>K2RH32</accession>
<gene>
    <name evidence="1" type="ORF">MPH_13575</name>
</gene>
<dbReference type="InParanoid" id="K2RH32"/>
<dbReference type="EMBL" id="AHHD01000694">
    <property type="protein sequence ID" value="EKG09399.1"/>
    <property type="molecule type" value="Genomic_DNA"/>
</dbReference>
<name>K2RH32_MACPH</name>
<proteinExistence type="predicted"/>
<dbReference type="VEuPathDB" id="FungiDB:MPH_13575"/>
<comment type="caution">
    <text evidence="1">The sequence shown here is derived from an EMBL/GenBank/DDBJ whole genome shotgun (WGS) entry which is preliminary data.</text>
</comment>